<dbReference type="EMBL" id="LR797022">
    <property type="protein sequence ID" value="CAB4182267.1"/>
    <property type="molecule type" value="Genomic_DNA"/>
</dbReference>
<accession>A0A6J5QIN1</accession>
<proteinExistence type="predicted"/>
<name>A0A6J5QIN1_9CAUD</name>
<gene>
    <name evidence="1" type="ORF">UFOVP1071_199</name>
</gene>
<organism evidence="1">
    <name type="scientific">uncultured Caudovirales phage</name>
    <dbReference type="NCBI Taxonomy" id="2100421"/>
    <lineage>
        <taxon>Viruses</taxon>
        <taxon>Duplodnaviria</taxon>
        <taxon>Heunggongvirae</taxon>
        <taxon>Uroviricota</taxon>
        <taxon>Caudoviricetes</taxon>
        <taxon>Peduoviridae</taxon>
        <taxon>Maltschvirus</taxon>
        <taxon>Maltschvirus maltsch</taxon>
    </lineage>
</organism>
<protein>
    <submittedName>
        <fullName evidence="1">Uncharacterized protein</fullName>
    </submittedName>
</protein>
<evidence type="ECO:0000313" key="1">
    <source>
        <dbReference type="EMBL" id="CAB4182267.1"/>
    </source>
</evidence>
<sequence length="67" mass="7414">MDSKRGVIKMYKNAKYYKDIMGNIAGIQLEINDVISCVPINSDNTDYTNIMKLVEVGDLIIASADDA</sequence>
<reference evidence="1" key="1">
    <citation type="submission" date="2020-05" db="EMBL/GenBank/DDBJ databases">
        <authorList>
            <person name="Chiriac C."/>
            <person name="Salcher M."/>
            <person name="Ghai R."/>
            <person name="Kavagutti S V."/>
        </authorList>
    </citation>
    <scope>NUCLEOTIDE SEQUENCE</scope>
</reference>